<feature type="compositionally biased region" description="Gly residues" evidence="1">
    <location>
        <begin position="95"/>
        <end position="105"/>
    </location>
</feature>
<feature type="non-terminal residue" evidence="2">
    <location>
        <position position="291"/>
    </location>
</feature>
<dbReference type="GO" id="GO:0004856">
    <property type="term" value="F:D-xylulokinase activity"/>
    <property type="evidence" value="ECO:0007669"/>
    <property type="project" value="UniProtKB-EC"/>
</dbReference>
<sequence length="291" mass="33300">DPRARDRLLDPVDQGRPGRRRRRHRARDPYGAAPARHRGRPAGLARRRRHRRGGPARPRRRGVGGRPAARHGGAGRRWFAGPRRPALERHPLGRGRPGAGGGDGRPAGLRGCRGQRPGGLLHRHEAAVAPRPRAHERPAGRRGAPPPRPRLAPPRGARHGRVHRPRRRLRHGLLRHRPRGVAYRPRGERPGPPLRAAAPGRSRCGRRLHPDRGGARRRHRRQRRGRPRHGAPAGRRAGLGRHLRRGVRREHRPRRRRHRHRRRVRRRGRRLPPADRDDERSRHPRPPGEVP</sequence>
<keyword evidence="2" id="KW-0418">Kinase</keyword>
<accession>A0A6J4N7M2</accession>
<feature type="compositionally biased region" description="Basic residues" evidence="1">
    <location>
        <begin position="35"/>
        <end position="63"/>
    </location>
</feature>
<feature type="compositionally biased region" description="Basic residues" evidence="1">
    <location>
        <begin position="215"/>
        <end position="229"/>
    </location>
</feature>
<evidence type="ECO:0000256" key="1">
    <source>
        <dbReference type="SAM" id="MobiDB-lite"/>
    </source>
</evidence>
<proteinExistence type="predicted"/>
<feature type="compositionally biased region" description="Basic and acidic residues" evidence="1">
    <location>
        <begin position="272"/>
        <end position="281"/>
    </location>
</feature>
<evidence type="ECO:0000313" key="2">
    <source>
        <dbReference type="EMBL" id="CAA9379684.1"/>
    </source>
</evidence>
<reference evidence="2" key="1">
    <citation type="submission" date="2020-02" db="EMBL/GenBank/DDBJ databases">
        <authorList>
            <person name="Meier V. D."/>
        </authorList>
    </citation>
    <scope>NUCLEOTIDE SEQUENCE</scope>
    <source>
        <strain evidence="2">AVDCRST_MAG32</strain>
    </source>
</reference>
<dbReference type="EC" id="2.7.1.17" evidence="2"/>
<protein>
    <submittedName>
        <fullName evidence="2">Xylulose kinase</fullName>
        <ecNumber evidence="2">2.7.1.17</ecNumber>
    </submittedName>
</protein>
<feature type="compositionally biased region" description="Basic residues" evidence="1">
    <location>
        <begin position="17"/>
        <end position="26"/>
    </location>
</feature>
<name>A0A6J4N7M2_9ACTN</name>
<feature type="compositionally biased region" description="Basic residues" evidence="1">
    <location>
        <begin position="238"/>
        <end position="270"/>
    </location>
</feature>
<dbReference type="AlphaFoldDB" id="A0A6J4N7M2"/>
<keyword evidence="2" id="KW-0808">Transferase</keyword>
<organism evidence="2">
    <name type="scientific">uncultured Nocardioides sp</name>
    <dbReference type="NCBI Taxonomy" id="198441"/>
    <lineage>
        <taxon>Bacteria</taxon>
        <taxon>Bacillati</taxon>
        <taxon>Actinomycetota</taxon>
        <taxon>Actinomycetes</taxon>
        <taxon>Propionibacteriales</taxon>
        <taxon>Nocardioidaceae</taxon>
        <taxon>Nocardioides</taxon>
        <taxon>environmental samples</taxon>
    </lineage>
</organism>
<dbReference type="EMBL" id="CADCUM010000069">
    <property type="protein sequence ID" value="CAA9379684.1"/>
    <property type="molecule type" value="Genomic_DNA"/>
</dbReference>
<gene>
    <name evidence="2" type="ORF">AVDCRST_MAG32-1439</name>
</gene>
<feature type="compositionally biased region" description="Basic residues" evidence="1">
    <location>
        <begin position="156"/>
        <end position="179"/>
    </location>
</feature>
<feature type="region of interest" description="Disordered" evidence="1">
    <location>
        <begin position="1"/>
        <end position="291"/>
    </location>
</feature>
<feature type="non-terminal residue" evidence="2">
    <location>
        <position position="1"/>
    </location>
</feature>
<feature type="compositionally biased region" description="Basic and acidic residues" evidence="1">
    <location>
        <begin position="1"/>
        <end position="10"/>
    </location>
</feature>